<dbReference type="STRING" id="49451.A0A314L666"/>
<organism evidence="3 4">
    <name type="scientific">Nicotiana attenuata</name>
    <name type="common">Coyote tobacco</name>
    <dbReference type="NCBI Taxonomy" id="49451"/>
    <lineage>
        <taxon>Eukaryota</taxon>
        <taxon>Viridiplantae</taxon>
        <taxon>Streptophyta</taxon>
        <taxon>Embryophyta</taxon>
        <taxon>Tracheophyta</taxon>
        <taxon>Spermatophyta</taxon>
        <taxon>Magnoliopsida</taxon>
        <taxon>eudicotyledons</taxon>
        <taxon>Gunneridae</taxon>
        <taxon>Pentapetalae</taxon>
        <taxon>asterids</taxon>
        <taxon>lamiids</taxon>
        <taxon>Solanales</taxon>
        <taxon>Solanaceae</taxon>
        <taxon>Nicotianoideae</taxon>
        <taxon>Nicotianeae</taxon>
        <taxon>Nicotiana</taxon>
    </lineage>
</organism>
<feature type="compositionally biased region" description="Basic and acidic residues" evidence="2">
    <location>
        <begin position="55"/>
        <end position="65"/>
    </location>
</feature>
<feature type="region of interest" description="Disordered" evidence="2">
    <location>
        <begin position="52"/>
        <end position="76"/>
    </location>
</feature>
<dbReference type="AlphaFoldDB" id="A0A314L666"/>
<sequence>MTLFSINPREVTKMAEDSYEDAIAGLKKLLSEKNELEDAAVAKIRQLTAELEGAGGKKSDPDEKIRTKHLNTIKYN</sequence>
<keyword evidence="4" id="KW-1185">Reference proteome</keyword>
<name>A0A314L666_NICAT</name>
<proteinExistence type="predicted"/>
<accession>A0A314L666</accession>
<dbReference type="SMR" id="A0A314L666"/>
<evidence type="ECO:0000256" key="2">
    <source>
        <dbReference type="SAM" id="MobiDB-lite"/>
    </source>
</evidence>
<dbReference type="Proteomes" id="UP000187609">
    <property type="component" value="Unassembled WGS sequence"/>
</dbReference>
<evidence type="ECO:0000313" key="3">
    <source>
        <dbReference type="EMBL" id="OIT37100.1"/>
    </source>
</evidence>
<gene>
    <name evidence="3" type="ORF">A4A49_01531</name>
</gene>
<evidence type="ECO:0000313" key="4">
    <source>
        <dbReference type="Proteomes" id="UP000187609"/>
    </source>
</evidence>
<comment type="caution">
    <text evidence="3">The sequence shown here is derived from an EMBL/GenBank/DDBJ whole genome shotgun (WGS) entry which is preliminary data.</text>
</comment>
<dbReference type="Gramene" id="OIT37100">
    <property type="protein sequence ID" value="OIT37100"/>
    <property type="gene ID" value="A4A49_01531"/>
</dbReference>
<reference evidence="3" key="1">
    <citation type="submission" date="2016-11" db="EMBL/GenBank/DDBJ databases">
        <title>The genome of Nicotiana attenuata.</title>
        <authorList>
            <person name="Xu S."/>
            <person name="Brockmoeller T."/>
            <person name="Gaquerel E."/>
            <person name="Navarro A."/>
            <person name="Kuhl H."/>
            <person name="Gase K."/>
            <person name="Ling Z."/>
            <person name="Zhou W."/>
            <person name="Kreitzer C."/>
            <person name="Stanke M."/>
            <person name="Tang H."/>
            <person name="Lyons E."/>
            <person name="Pandey P."/>
            <person name="Pandey S.P."/>
            <person name="Timmermann B."/>
            <person name="Baldwin I.T."/>
        </authorList>
    </citation>
    <scope>NUCLEOTIDE SEQUENCE [LARGE SCALE GENOMIC DNA]</scope>
    <source>
        <strain evidence="3">UT</strain>
    </source>
</reference>
<dbReference type="EMBL" id="MJEQ01000352">
    <property type="protein sequence ID" value="OIT37100.1"/>
    <property type="molecule type" value="Genomic_DNA"/>
</dbReference>
<keyword evidence="1" id="KW-0175">Coiled coil</keyword>
<feature type="compositionally biased region" description="Basic residues" evidence="2">
    <location>
        <begin position="66"/>
        <end position="76"/>
    </location>
</feature>
<protein>
    <submittedName>
        <fullName evidence="3">Uncharacterized protein</fullName>
    </submittedName>
</protein>
<feature type="coiled-coil region" evidence="1">
    <location>
        <begin position="19"/>
        <end position="46"/>
    </location>
</feature>
<evidence type="ECO:0000256" key="1">
    <source>
        <dbReference type="SAM" id="Coils"/>
    </source>
</evidence>